<dbReference type="GO" id="GO:0004560">
    <property type="term" value="F:alpha-L-fucosidase activity"/>
    <property type="evidence" value="ECO:0007669"/>
    <property type="project" value="UniProtKB-EC"/>
</dbReference>
<keyword evidence="7 8" id="KW-0326">Glycosidase</keyword>
<feature type="site" description="May be important for catalysis" evidence="9">
    <location>
        <position position="284"/>
    </location>
</feature>
<feature type="domain" description="Glycoside hydrolase family 29 N-terminal" evidence="10">
    <location>
        <begin position="19"/>
        <end position="355"/>
    </location>
</feature>
<dbReference type="Pfam" id="PF16757">
    <property type="entry name" value="Fucosidase_C"/>
    <property type="match status" value="1"/>
</dbReference>
<evidence type="ECO:0000313" key="12">
    <source>
        <dbReference type="EMBL" id="CAG2197590.1"/>
    </source>
</evidence>
<dbReference type="SUPFAM" id="SSF51445">
    <property type="entry name" value="(Trans)glycosidases"/>
    <property type="match status" value="1"/>
</dbReference>
<dbReference type="InterPro" id="IPR017853">
    <property type="entry name" value="GH"/>
</dbReference>
<keyword evidence="5 8" id="KW-0378">Hydrolase</keyword>
<dbReference type="Proteomes" id="UP000683360">
    <property type="component" value="Unassembled WGS sequence"/>
</dbReference>
<dbReference type="SMART" id="SM00812">
    <property type="entry name" value="Alpha_L_fucos"/>
    <property type="match status" value="1"/>
</dbReference>
<keyword evidence="13" id="KW-1185">Reference proteome</keyword>
<feature type="signal peptide" evidence="8">
    <location>
        <begin position="1"/>
        <end position="20"/>
    </location>
</feature>
<evidence type="ECO:0000256" key="3">
    <source>
        <dbReference type="ARBA" id="ARBA00012662"/>
    </source>
</evidence>
<evidence type="ECO:0000313" key="13">
    <source>
        <dbReference type="Proteomes" id="UP000683360"/>
    </source>
</evidence>
<comment type="similarity">
    <text evidence="2 8">Belongs to the glycosyl hydrolase 29 family.</text>
</comment>
<organism evidence="12 13">
    <name type="scientific">Mytilus edulis</name>
    <name type="common">Blue mussel</name>
    <dbReference type="NCBI Taxonomy" id="6550"/>
    <lineage>
        <taxon>Eukaryota</taxon>
        <taxon>Metazoa</taxon>
        <taxon>Spiralia</taxon>
        <taxon>Lophotrochozoa</taxon>
        <taxon>Mollusca</taxon>
        <taxon>Bivalvia</taxon>
        <taxon>Autobranchia</taxon>
        <taxon>Pteriomorphia</taxon>
        <taxon>Mytilida</taxon>
        <taxon>Mytiloidea</taxon>
        <taxon>Mytilidae</taxon>
        <taxon>Mytilinae</taxon>
        <taxon>Mytilus</taxon>
    </lineage>
</organism>
<accession>A0A8S3QRS1</accession>
<keyword evidence="4 8" id="KW-0732">Signal</keyword>
<evidence type="ECO:0000256" key="1">
    <source>
        <dbReference type="ARBA" id="ARBA00004071"/>
    </source>
</evidence>
<dbReference type="EC" id="3.2.1.51" evidence="3"/>
<evidence type="ECO:0000259" key="10">
    <source>
        <dbReference type="Pfam" id="PF01120"/>
    </source>
</evidence>
<dbReference type="EMBL" id="CAJPWZ010000650">
    <property type="protein sequence ID" value="CAG2197590.1"/>
    <property type="molecule type" value="Genomic_DNA"/>
</dbReference>
<feature type="domain" description="Alpha-L-fucosidase C-terminal" evidence="11">
    <location>
        <begin position="366"/>
        <end position="457"/>
    </location>
</feature>
<dbReference type="Gene3D" id="3.20.20.80">
    <property type="entry name" value="Glycosidases"/>
    <property type="match status" value="1"/>
</dbReference>
<dbReference type="AlphaFoldDB" id="A0A8S3QRS1"/>
<sequence length="461" mass="52911">MAMIVYLLIGILFAHKGITAKYTPDWDSIDSRPLPDWYDKAKFGIFLHWGVFSVPSFHNEWFWPQWKSRHPAPDIVNFMKHNYRPDFTYADFAADFTAEFFNPDEWADIFKASGAGYVVLTSKHGEGFPNWPSSHSFNWNAKAVGPNRDLVGDLANAIRNKTDLKFGTYYCISEWLHPLYMKDKANNFTTQSFVLSKALPELYELVNRYKPEILWADLADGQGPASYYKSKEFLAWLYNDSPVKDSVVTNDRWCHECFCKHGGYKTCRDKWNPGKLQKYKWEDCMSVDKHSWGYRRNAPLDSYLDINQIISTFASTISCGGNMLMNIGPTKEGTIIPVFEERLRQFGSWLKINGEGVYGSVPWSHQNDFITKNVWYTKQKTENDGTMVYALMLTWPDDSVLVLGAPIPSQSTQVTMLGYEGTVNWIAGPGGQGMNITLQNIPWNKLPSPWAWMFKLTNIAN</sequence>
<comment type="caution">
    <text evidence="12">The sequence shown here is derived from an EMBL/GenBank/DDBJ whole genome shotgun (WGS) entry which is preliminary data.</text>
</comment>
<reference evidence="12" key="1">
    <citation type="submission" date="2021-03" db="EMBL/GenBank/DDBJ databases">
        <authorList>
            <person name="Bekaert M."/>
        </authorList>
    </citation>
    <scope>NUCLEOTIDE SEQUENCE</scope>
</reference>
<evidence type="ECO:0000256" key="7">
    <source>
        <dbReference type="ARBA" id="ARBA00023295"/>
    </source>
</evidence>
<dbReference type="PRINTS" id="PR00741">
    <property type="entry name" value="GLHYDRLASE29"/>
</dbReference>
<dbReference type="InterPro" id="IPR018526">
    <property type="entry name" value="Glyco_hydro_29_CS"/>
</dbReference>
<evidence type="ECO:0000256" key="5">
    <source>
        <dbReference type="ARBA" id="ARBA00022801"/>
    </source>
</evidence>
<name>A0A8S3QRS1_MYTED</name>
<dbReference type="OrthoDB" id="6039950at2759"/>
<dbReference type="GO" id="GO:0006004">
    <property type="term" value="P:fucose metabolic process"/>
    <property type="evidence" value="ECO:0007669"/>
    <property type="project" value="InterPro"/>
</dbReference>
<keyword evidence="6" id="KW-0325">Glycoprotein</keyword>
<evidence type="ECO:0000256" key="6">
    <source>
        <dbReference type="ARBA" id="ARBA00023180"/>
    </source>
</evidence>
<evidence type="ECO:0000259" key="11">
    <source>
        <dbReference type="Pfam" id="PF16757"/>
    </source>
</evidence>
<evidence type="ECO:0000256" key="2">
    <source>
        <dbReference type="ARBA" id="ARBA00007951"/>
    </source>
</evidence>
<protein>
    <recommendedName>
        <fullName evidence="3">alpha-L-fucosidase</fullName>
        <ecNumber evidence="3">3.2.1.51</ecNumber>
    </recommendedName>
</protein>
<dbReference type="InterPro" id="IPR031919">
    <property type="entry name" value="Fucosidase_C"/>
</dbReference>
<dbReference type="InterPro" id="IPR016286">
    <property type="entry name" value="FUC_metazoa-typ"/>
</dbReference>
<dbReference type="InterPro" id="IPR000933">
    <property type="entry name" value="Glyco_hydro_29"/>
</dbReference>
<comment type="function">
    <text evidence="1">Alpha-L-fucosidase is responsible for hydrolyzing the alpha-1,6-linked fucose joined to the reducing-end N-acetylglucosamine of the carbohydrate moieties of glycoproteins.</text>
</comment>
<dbReference type="InterPro" id="IPR057739">
    <property type="entry name" value="Glyco_hydro_29_N"/>
</dbReference>
<proteinExistence type="inferred from homology"/>
<evidence type="ECO:0000256" key="8">
    <source>
        <dbReference type="PIRNR" id="PIRNR001092"/>
    </source>
</evidence>
<dbReference type="PIRSF" id="PIRSF001092">
    <property type="entry name" value="Alpha-L-fucosidase"/>
    <property type="match status" value="1"/>
</dbReference>
<evidence type="ECO:0000256" key="9">
    <source>
        <dbReference type="PIRSR" id="PIRSR001092-1"/>
    </source>
</evidence>
<dbReference type="GO" id="GO:0016139">
    <property type="term" value="P:glycoside catabolic process"/>
    <property type="evidence" value="ECO:0007669"/>
    <property type="project" value="TreeGrafter"/>
</dbReference>
<evidence type="ECO:0000256" key="4">
    <source>
        <dbReference type="ARBA" id="ARBA00022729"/>
    </source>
</evidence>
<dbReference type="Pfam" id="PF01120">
    <property type="entry name" value="Alpha_L_fucos"/>
    <property type="match status" value="1"/>
</dbReference>
<feature type="chain" id="PRO_5035981077" description="alpha-L-fucosidase" evidence="8">
    <location>
        <begin position="21"/>
        <end position="461"/>
    </location>
</feature>
<dbReference type="PROSITE" id="PS00385">
    <property type="entry name" value="ALPHA_L_FUCOSIDASE"/>
    <property type="match status" value="1"/>
</dbReference>
<gene>
    <name evidence="12" type="ORF">MEDL_12395</name>
</gene>
<dbReference type="FunFam" id="3.20.20.80:FF:000027">
    <property type="entry name" value="Alpha-L-fucosidase"/>
    <property type="match status" value="1"/>
</dbReference>
<dbReference type="PANTHER" id="PTHR10030:SF37">
    <property type="entry name" value="ALPHA-L-FUCOSIDASE-RELATED"/>
    <property type="match status" value="1"/>
</dbReference>
<dbReference type="GO" id="GO:0005764">
    <property type="term" value="C:lysosome"/>
    <property type="evidence" value="ECO:0007669"/>
    <property type="project" value="TreeGrafter"/>
</dbReference>
<dbReference type="PANTHER" id="PTHR10030">
    <property type="entry name" value="ALPHA-L-FUCOSIDASE"/>
    <property type="match status" value="1"/>
</dbReference>